<comment type="caution">
    <text evidence="2">The sequence shown here is derived from an EMBL/GenBank/DDBJ whole genome shotgun (WGS) entry which is preliminary data.</text>
</comment>
<dbReference type="EMBL" id="CAWUFR010000188">
    <property type="protein sequence ID" value="CAK6971905.1"/>
    <property type="molecule type" value="Genomic_DNA"/>
</dbReference>
<sequence>MGNEHSKNKELAKKGKIAGNGAVNGISTTVTANVNTETVIVQNGTATSLNPATEYVIVESASQHVDGPTPDTTVQMEEIPATVPSVQEKETSNKDQPNESVPAMDPQPEAGNLKQEPESLTEPERGTLNSGPGEEKAPLDERNSEPVENQEESIQEENPVMNFFKTLVNPTKTSKKETATPDATKEQSQKEAEPAPTTTVAQVSEPPAAASKGMSIPPPPPPEPPKMEVKAEPAAKPVKPTPKEEPKAAAKEPESSKGKSAKDTLSRFFRSKKNTEPEQPAVEIAGQEVVDSQETPEEVAQPVVEVQRENEVEPQETAGEVAQTVVEQQKVDPSKASTLEAAAKPEPPPPVQEEKKLASKSSFLSFFKPKADEPKKATPAPAAGAEAAQTVKAKDEPKAAAKSSEAAVDNKPASDASQAGDDAAKGPKKLEKRNSIHLFFKNLGQKRHSTDAGVQTEPAVVAPAAEKAK</sequence>
<feature type="region of interest" description="Disordered" evidence="1">
    <location>
        <begin position="61"/>
        <end position="469"/>
    </location>
</feature>
<feature type="compositionally biased region" description="Basic and acidic residues" evidence="1">
    <location>
        <begin position="241"/>
        <end position="265"/>
    </location>
</feature>
<feature type="compositionally biased region" description="Basic and acidic residues" evidence="1">
    <location>
        <begin position="422"/>
        <end position="434"/>
    </location>
</feature>
<evidence type="ECO:0000313" key="3">
    <source>
        <dbReference type="Proteomes" id="UP001314229"/>
    </source>
</evidence>
<dbReference type="Proteomes" id="UP001314229">
    <property type="component" value="Unassembled WGS sequence"/>
</dbReference>
<proteinExistence type="predicted"/>
<reference evidence="2 3" key="1">
    <citation type="submission" date="2024-01" db="EMBL/GenBank/DDBJ databases">
        <authorList>
            <person name="Alioto T."/>
            <person name="Alioto T."/>
            <person name="Gomez Garrido J."/>
        </authorList>
    </citation>
    <scope>NUCLEOTIDE SEQUENCE [LARGE SCALE GENOMIC DNA]</scope>
</reference>
<evidence type="ECO:0000256" key="1">
    <source>
        <dbReference type="SAM" id="MobiDB-lite"/>
    </source>
</evidence>
<feature type="compositionally biased region" description="Low complexity" evidence="1">
    <location>
        <begin position="400"/>
        <end position="421"/>
    </location>
</feature>
<feature type="compositionally biased region" description="Low complexity" evidence="1">
    <location>
        <begin position="377"/>
        <end position="388"/>
    </location>
</feature>
<evidence type="ECO:0000313" key="2">
    <source>
        <dbReference type="EMBL" id="CAK6971905.1"/>
    </source>
</evidence>
<feature type="compositionally biased region" description="Basic and acidic residues" evidence="1">
    <location>
        <begin position="133"/>
        <end position="145"/>
    </location>
</feature>
<keyword evidence="3" id="KW-1185">Reference proteome</keyword>
<feature type="compositionally biased region" description="Low complexity" evidence="1">
    <location>
        <begin position="359"/>
        <end position="368"/>
    </location>
</feature>
<name>A0AAV1PKZ3_SCOSC</name>
<dbReference type="AlphaFoldDB" id="A0AAV1PKZ3"/>
<protein>
    <submittedName>
        <fullName evidence="2">Breast carcinoma-amplified sequence 1 isoform X2</fullName>
    </submittedName>
</protein>
<organism evidence="2 3">
    <name type="scientific">Scomber scombrus</name>
    <name type="common">Atlantic mackerel</name>
    <name type="synonym">Scomber vernalis</name>
    <dbReference type="NCBI Taxonomy" id="13677"/>
    <lineage>
        <taxon>Eukaryota</taxon>
        <taxon>Metazoa</taxon>
        <taxon>Chordata</taxon>
        <taxon>Craniata</taxon>
        <taxon>Vertebrata</taxon>
        <taxon>Euteleostomi</taxon>
        <taxon>Actinopterygii</taxon>
        <taxon>Neopterygii</taxon>
        <taxon>Teleostei</taxon>
        <taxon>Neoteleostei</taxon>
        <taxon>Acanthomorphata</taxon>
        <taxon>Pelagiaria</taxon>
        <taxon>Scombriformes</taxon>
        <taxon>Scombridae</taxon>
        <taxon>Scomber</taxon>
    </lineage>
</organism>
<feature type="compositionally biased region" description="Basic and acidic residues" evidence="1">
    <location>
        <begin position="174"/>
        <end position="193"/>
    </location>
</feature>
<feature type="region of interest" description="Disordered" evidence="1">
    <location>
        <begin position="1"/>
        <end position="23"/>
    </location>
</feature>
<feature type="compositionally biased region" description="Basic and acidic residues" evidence="1">
    <location>
        <begin position="87"/>
        <end position="97"/>
    </location>
</feature>
<feature type="compositionally biased region" description="Basic and acidic residues" evidence="1">
    <location>
        <begin position="1"/>
        <end position="13"/>
    </location>
</feature>
<gene>
    <name evidence="2" type="ORF">FSCOSCO3_A037135</name>
</gene>
<accession>A0AAV1PKZ3</accession>
<feature type="compositionally biased region" description="Low complexity" evidence="1">
    <location>
        <begin position="457"/>
        <end position="469"/>
    </location>
</feature>